<sequence length="505" mass="56646">MNGSTATTQDASKSAKPDLEIVDIVPDGDILLDVTFDISKKVLKEAKKASTTKHIGNEPQAPFKAKTRVGYRVHLSVLKQNSRYFTNLLSDTRFAEAKAIEAAFEKLSLQGVKPEDADVKDLPVVKINEDDEASQSTNQVAAFGDLMRVLHRVPTTIKPLTMSHLVVIAILADRFDCAPLVSKWLNVSKFKWPATPPRVPKDDGGPALSRQSEETLRQKILVAYLLNQPVKMQSSTRELILFGSRRWAVTWDENEGEDAYTAAWWDLPDNLEAELHTRRTSILSTLASIPQHFFRLYAHVPTASSSTPSPAGGNNNHKRPPLQCKLGYDTSSACDSYQLGEIVKFLTSRNLFTILDFSPRSLDTILHDPRKDFSATDITSLISILKQCPSYQIDKNHTHCGLRTRLLPILEYVEARLQAQAIAISLQGWKKDPEVESWSSEQKSKHKKKFSFTRGLSSDQRLRYGGAMAGDKFARELFTAEEWDWTGDDHHDVEGRSFGNWKIPA</sequence>
<keyword evidence="2" id="KW-1185">Reference proteome</keyword>
<reference evidence="1" key="1">
    <citation type="journal article" date="2023" name="Mol. Phylogenet. Evol.">
        <title>Genome-scale phylogeny and comparative genomics of the fungal order Sordariales.</title>
        <authorList>
            <person name="Hensen N."/>
            <person name="Bonometti L."/>
            <person name="Westerberg I."/>
            <person name="Brannstrom I.O."/>
            <person name="Guillou S."/>
            <person name="Cros-Aarteil S."/>
            <person name="Calhoun S."/>
            <person name="Haridas S."/>
            <person name="Kuo A."/>
            <person name="Mondo S."/>
            <person name="Pangilinan J."/>
            <person name="Riley R."/>
            <person name="LaButti K."/>
            <person name="Andreopoulos B."/>
            <person name="Lipzen A."/>
            <person name="Chen C."/>
            <person name="Yan M."/>
            <person name="Daum C."/>
            <person name="Ng V."/>
            <person name="Clum A."/>
            <person name="Steindorff A."/>
            <person name="Ohm R.A."/>
            <person name="Martin F."/>
            <person name="Silar P."/>
            <person name="Natvig D.O."/>
            <person name="Lalanne C."/>
            <person name="Gautier V."/>
            <person name="Ament-Velasquez S.L."/>
            <person name="Kruys A."/>
            <person name="Hutchinson M.I."/>
            <person name="Powell A.J."/>
            <person name="Barry K."/>
            <person name="Miller A.N."/>
            <person name="Grigoriev I.V."/>
            <person name="Debuchy R."/>
            <person name="Gladieux P."/>
            <person name="Hiltunen Thoren M."/>
            <person name="Johannesson H."/>
        </authorList>
    </citation>
    <scope>NUCLEOTIDE SEQUENCE</scope>
    <source>
        <strain evidence="1">PSN309</strain>
    </source>
</reference>
<dbReference type="EMBL" id="MU864383">
    <property type="protein sequence ID" value="KAK4188827.1"/>
    <property type="molecule type" value="Genomic_DNA"/>
</dbReference>
<evidence type="ECO:0008006" key="3">
    <source>
        <dbReference type="Google" id="ProtNLM"/>
    </source>
</evidence>
<comment type="caution">
    <text evidence="1">The sequence shown here is derived from an EMBL/GenBank/DDBJ whole genome shotgun (WGS) entry which is preliminary data.</text>
</comment>
<organism evidence="1 2">
    <name type="scientific">Podospora australis</name>
    <dbReference type="NCBI Taxonomy" id="1536484"/>
    <lineage>
        <taxon>Eukaryota</taxon>
        <taxon>Fungi</taxon>
        <taxon>Dikarya</taxon>
        <taxon>Ascomycota</taxon>
        <taxon>Pezizomycotina</taxon>
        <taxon>Sordariomycetes</taxon>
        <taxon>Sordariomycetidae</taxon>
        <taxon>Sordariales</taxon>
        <taxon>Podosporaceae</taxon>
        <taxon>Podospora</taxon>
    </lineage>
</organism>
<accession>A0AAN7AJZ6</accession>
<reference evidence="1" key="2">
    <citation type="submission" date="2023-05" db="EMBL/GenBank/DDBJ databases">
        <authorList>
            <consortium name="Lawrence Berkeley National Laboratory"/>
            <person name="Steindorff A."/>
            <person name="Hensen N."/>
            <person name="Bonometti L."/>
            <person name="Westerberg I."/>
            <person name="Brannstrom I.O."/>
            <person name="Guillou S."/>
            <person name="Cros-Aarteil S."/>
            <person name="Calhoun S."/>
            <person name="Haridas S."/>
            <person name="Kuo A."/>
            <person name="Mondo S."/>
            <person name="Pangilinan J."/>
            <person name="Riley R."/>
            <person name="Labutti K."/>
            <person name="Andreopoulos B."/>
            <person name="Lipzen A."/>
            <person name="Chen C."/>
            <person name="Yanf M."/>
            <person name="Daum C."/>
            <person name="Ng V."/>
            <person name="Clum A."/>
            <person name="Ohm R."/>
            <person name="Martin F."/>
            <person name="Silar P."/>
            <person name="Natvig D."/>
            <person name="Lalanne C."/>
            <person name="Gautier V."/>
            <person name="Ament-Velasquez S.L."/>
            <person name="Kruys A."/>
            <person name="Hutchinson M.I."/>
            <person name="Powell A.J."/>
            <person name="Barry K."/>
            <person name="Miller A.N."/>
            <person name="Grigoriev I.V."/>
            <person name="Debuchy R."/>
            <person name="Gladieux P."/>
            <person name="Thoren M.H."/>
            <person name="Johannesson H."/>
        </authorList>
    </citation>
    <scope>NUCLEOTIDE SEQUENCE</scope>
    <source>
        <strain evidence="1">PSN309</strain>
    </source>
</reference>
<gene>
    <name evidence="1" type="ORF">QBC35DRAFT_183193</name>
</gene>
<evidence type="ECO:0000313" key="2">
    <source>
        <dbReference type="Proteomes" id="UP001302126"/>
    </source>
</evidence>
<dbReference type="Proteomes" id="UP001302126">
    <property type="component" value="Unassembled WGS sequence"/>
</dbReference>
<name>A0AAN7AJZ6_9PEZI</name>
<protein>
    <recommendedName>
        <fullName evidence="3">Hydroxyproline-rich glyco protein</fullName>
    </recommendedName>
</protein>
<proteinExistence type="predicted"/>
<dbReference type="AlphaFoldDB" id="A0AAN7AJZ6"/>
<evidence type="ECO:0000313" key="1">
    <source>
        <dbReference type="EMBL" id="KAK4188827.1"/>
    </source>
</evidence>